<reference evidence="6" key="1">
    <citation type="journal article" date="2015" name="Proc. Natl. Acad. Sci. U.S.A.">
        <title>Networks of energetic and metabolic interactions define dynamics in microbial communities.</title>
        <authorList>
            <person name="Embree M."/>
            <person name="Liu J.K."/>
            <person name="Al-Bassam M.M."/>
            <person name="Zengler K."/>
        </authorList>
    </citation>
    <scope>NUCLEOTIDE SEQUENCE</scope>
</reference>
<keyword evidence="4" id="KW-0411">Iron-sulfur</keyword>
<dbReference type="Gene3D" id="3.30.420.40">
    <property type="match status" value="2"/>
</dbReference>
<dbReference type="NCBIfam" id="TIGR00241">
    <property type="entry name" value="CoA_E_activ"/>
    <property type="match status" value="1"/>
</dbReference>
<dbReference type="SUPFAM" id="SSF53067">
    <property type="entry name" value="Actin-like ATPase domain"/>
    <property type="match status" value="1"/>
</dbReference>
<dbReference type="AlphaFoldDB" id="A0A0W8FP95"/>
<keyword evidence="2" id="KW-0479">Metal-binding</keyword>
<dbReference type="InterPro" id="IPR002731">
    <property type="entry name" value="ATPase_BadF"/>
</dbReference>
<comment type="cofactor">
    <cofactor evidence="1">
        <name>[4Fe-4S] cluster</name>
        <dbReference type="ChEBI" id="CHEBI:49883"/>
    </cofactor>
</comment>
<evidence type="ECO:0000256" key="2">
    <source>
        <dbReference type="ARBA" id="ARBA00022723"/>
    </source>
</evidence>
<dbReference type="InterPro" id="IPR043129">
    <property type="entry name" value="ATPase_NBD"/>
</dbReference>
<dbReference type="InterPro" id="IPR008275">
    <property type="entry name" value="CoA_E_activase_dom"/>
</dbReference>
<protein>
    <submittedName>
        <fullName evidence="6">Benzoyl-coa reductase subunit badg</fullName>
        <ecNumber evidence="6">1.3.7.8</ecNumber>
    </submittedName>
</protein>
<evidence type="ECO:0000259" key="5">
    <source>
        <dbReference type="Pfam" id="PF01869"/>
    </source>
</evidence>
<keyword evidence="6" id="KW-0560">Oxidoreductase</keyword>
<dbReference type="EMBL" id="LNQE01000944">
    <property type="protein sequence ID" value="KUG22694.1"/>
    <property type="molecule type" value="Genomic_DNA"/>
</dbReference>
<feature type="domain" description="ATPase BadF/BadG/BcrA/BcrD type" evidence="5">
    <location>
        <begin position="5"/>
        <end position="253"/>
    </location>
</feature>
<dbReference type="Pfam" id="PF01869">
    <property type="entry name" value="BcrAD_BadFG"/>
    <property type="match status" value="1"/>
</dbReference>
<evidence type="ECO:0000256" key="4">
    <source>
        <dbReference type="ARBA" id="ARBA00023014"/>
    </source>
</evidence>
<evidence type="ECO:0000313" key="6">
    <source>
        <dbReference type="EMBL" id="KUG22694.1"/>
    </source>
</evidence>
<organism evidence="6">
    <name type="scientific">hydrocarbon metagenome</name>
    <dbReference type="NCBI Taxonomy" id="938273"/>
    <lineage>
        <taxon>unclassified sequences</taxon>
        <taxon>metagenomes</taxon>
        <taxon>ecological metagenomes</taxon>
    </lineage>
</organism>
<dbReference type="EC" id="1.3.7.8" evidence="6"/>
<dbReference type="InterPro" id="IPR051805">
    <property type="entry name" value="Dehydratase_Activator_Redct"/>
</dbReference>
<dbReference type="PANTHER" id="PTHR32329">
    <property type="entry name" value="BIFUNCTIONAL PROTEIN [INCLUDES 2-HYDROXYACYL-COA DEHYDRATASE (N-TER) AND ITS ACTIVATOR DOMAIN (C_TERM)-RELATED"/>
    <property type="match status" value="1"/>
</dbReference>
<evidence type="ECO:0000256" key="3">
    <source>
        <dbReference type="ARBA" id="ARBA00023004"/>
    </source>
</evidence>
<dbReference type="GO" id="GO:0051536">
    <property type="term" value="F:iron-sulfur cluster binding"/>
    <property type="evidence" value="ECO:0007669"/>
    <property type="project" value="UniProtKB-KW"/>
</dbReference>
<dbReference type="CDD" id="cd24036">
    <property type="entry name" value="ASKHA_NBD_BcrAD_BadFG_HgdC_HadI"/>
    <property type="match status" value="1"/>
</dbReference>
<name>A0A0W8FP95_9ZZZZ</name>
<comment type="caution">
    <text evidence="6">The sequence shown here is derived from an EMBL/GenBank/DDBJ whole genome shotgun (WGS) entry which is preliminary data.</text>
</comment>
<dbReference type="PANTHER" id="PTHR32329:SF2">
    <property type="entry name" value="BIFUNCTIONAL PROTEIN [INCLUDES 2-HYDROXYACYL-COA DEHYDRATASE (N-TER) AND ITS ACTIVATOR DOMAIN (C_TERM)"/>
    <property type="match status" value="1"/>
</dbReference>
<evidence type="ECO:0000256" key="1">
    <source>
        <dbReference type="ARBA" id="ARBA00001966"/>
    </source>
</evidence>
<gene>
    <name evidence="6" type="ORF">ASZ90_007529</name>
</gene>
<dbReference type="GO" id="GO:0018522">
    <property type="term" value="F:benzoyl-CoA reductase activity"/>
    <property type="evidence" value="ECO:0007669"/>
    <property type="project" value="UniProtKB-EC"/>
</dbReference>
<accession>A0A0W8FP95</accession>
<proteinExistence type="predicted"/>
<dbReference type="GO" id="GO:0046872">
    <property type="term" value="F:metal ion binding"/>
    <property type="evidence" value="ECO:0007669"/>
    <property type="project" value="UniProtKB-KW"/>
</dbReference>
<sequence>MIAAGCDVGSLTAKAYIMTEKGPLASEIIRVKSTNINSANEVMEKALSSARLRFSDLDCCCSTGYGRYEIPFAKMNMSEISCHGLGAFHTDPSIRTVIDIGGQDCKVILIDAKGNIRDFIMNDKCAAGTGRSLEILARTIGVKLEELGDLAVKSKKPINITNKCSIFMELEVLNHLYTRKKLKHIACGIADAVAKRVAGLAKAVDIEDNICITGGVSKNPGVVRQLAYHMNRSFKSLPVDPQVIGALGAACYAMQAIRTGGPS</sequence>
<keyword evidence="3" id="KW-0408">Iron</keyword>